<organism evidence="3 4">
    <name type="scientific">Cinara cedri</name>
    <dbReference type="NCBI Taxonomy" id="506608"/>
    <lineage>
        <taxon>Eukaryota</taxon>
        <taxon>Metazoa</taxon>
        <taxon>Ecdysozoa</taxon>
        <taxon>Arthropoda</taxon>
        <taxon>Hexapoda</taxon>
        <taxon>Insecta</taxon>
        <taxon>Pterygota</taxon>
        <taxon>Neoptera</taxon>
        <taxon>Paraneoptera</taxon>
        <taxon>Hemiptera</taxon>
        <taxon>Sternorrhyncha</taxon>
        <taxon>Aphidomorpha</taxon>
        <taxon>Aphidoidea</taxon>
        <taxon>Aphididae</taxon>
        <taxon>Lachninae</taxon>
        <taxon>Cinara</taxon>
    </lineage>
</organism>
<evidence type="ECO:0000313" key="3">
    <source>
        <dbReference type="EMBL" id="VVC40925.1"/>
    </source>
</evidence>
<keyword evidence="4" id="KW-1185">Reference proteome</keyword>
<gene>
    <name evidence="3" type="ORF">CINCED_3A017282</name>
</gene>
<protein>
    <submittedName>
        <fullName evidence="3">Uncharacterized protein</fullName>
    </submittedName>
</protein>
<accession>A0A5E4NES0</accession>
<dbReference type="InterPro" id="IPR025398">
    <property type="entry name" value="DUF4371"/>
</dbReference>
<evidence type="ECO:0000313" key="4">
    <source>
        <dbReference type="Proteomes" id="UP000325440"/>
    </source>
</evidence>
<dbReference type="AlphaFoldDB" id="A0A5E4NES0"/>
<feature type="domain" description="DUF4371" evidence="2">
    <location>
        <begin position="147"/>
        <end position="321"/>
    </location>
</feature>
<sequence length="604" mass="69898">MGYRDNIVGKSPDFEFPATKFGKNCLNLKFQFSWLYKRKWLAYSSIDNGAYCKYCVFYANNEAGSCNQALGQLCFKPFQAWKKAHDKFNKHESSNYHKQSILEYQSYYSIASDKTLPINLQLDINKEKQRTNNRKIIIPVIETIIVCERQGIALRGHKDFGPLNLEEPIEDDGNFRTFLKQYLKVTVDAGNDSYLLARENCGRNVQYTSSQIQNEIVESCFEIILSKIVNKINKNCYFSILADKTSDISETEQFSLCARYYDLEDKKIHETFLKFVPVTDLSGRSLAQTIIDELTQLKMNFKYLRGQGYDGAAAMSGKFNGVQAFIRESYYSAIYVHCSAHNLNLSISYACSVPSIRNAMRTIESIYAFLNTPKGQFEFTKHLNKFKEDTSFSSQKEKLKRLCPTRWTERHNSIDVFYDFQPVIISCFEEMILYSNTETSSKAAQLLSAIQTSEFNVSLIIIYKIFQYTKNLCTYLQKQNIDLFQALNHVDIIISQLQSIRTGFYFLISNKNYNQQAIKDLSEFYSDDIVQEVIETEVKLWHTHLEKLSIKSVLDALDNCNKDLFPNVFKLLQIFATLPVTSCEPERRFSTLKRIKTNLRNSIG</sequence>
<reference evidence="3 4" key="1">
    <citation type="submission" date="2019-08" db="EMBL/GenBank/DDBJ databases">
        <authorList>
            <person name="Alioto T."/>
            <person name="Alioto T."/>
            <person name="Gomez Garrido J."/>
        </authorList>
    </citation>
    <scope>NUCLEOTIDE SEQUENCE [LARGE SCALE GENOMIC DNA]</scope>
</reference>
<dbReference type="Pfam" id="PF05699">
    <property type="entry name" value="Dimer_Tnp_hAT"/>
    <property type="match status" value="1"/>
</dbReference>
<dbReference type="EMBL" id="CABPRJ010001909">
    <property type="protein sequence ID" value="VVC40925.1"/>
    <property type="molecule type" value="Genomic_DNA"/>
</dbReference>
<dbReference type="OrthoDB" id="6582113at2759"/>
<dbReference type="PANTHER" id="PTHR45749:SF21">
    <property type="entry name" value="DUF4371 DOMAIN-CONTAINING PROTEIN"/>
    <property type="match status" value="1"/>
</dbReference>
<name>A0A5E4NES0_9HEMI</name>
<dbReference type="GO" id="GO:0046983">
    <property type="term" value="F:protein dimerization activity"/>
    <property type="evidence" value="ECO:0007669"/>
    <property type="project" value="InterPro"/>
</dbReference>
<dbReference type="SUPFAM" id="SSF53098">
    <property type="entry name" value="Ribonuclease H-like"/>
    <property type="match status" value="1"/>
</dbReference>
<dbReference type="InterPro" id="IPR012337">
    <property type="entry name" value="RNaseH-like_sf"/>
</dbReference>
<proteinExistence type="predicted"/>
<feature type="domain" description="HAT C-terminal dimerisation" evidence="1">
    <location>
        <begin position="557"/>
        <end position="603"/>
    </location>
</feature>
<evidence type="ECO:0000259" key="2">
    <source>
        <dbReference type="Pfam" id="PF14291"/>
    </source>
</evidence>
<dbReference type="Pfam" id="PF14291">
    <property type="entry name" value="DUF4371"/>
    <property type="match status" value="1"/>
</dbReference>
<evidence type="ECO:0000259" key="1">
    <source>
        <dbReference type="Pfam" id="PF05699"/>
    </source>
</evidence>
<dbReference type="InterPro" id="IPR008906">
    <property type="entry name" value="HATC_C_dom"/>
</dbReference>
<dbReference type="Proteomes" id="UP000325440">
    <property type="component" value="Unassembled WGS sequence"/>
</dbReference>
<dbReference type="PANTHER" id="PTHR45749">
    <property type="match status" value="1"/>
</dbReference>